<protein>
    <submittedName>
        <fullName evidence="7">GTP-binding protein</fullName>
    </submittedName>
</protein>
<dbReference type="SUPFAM" id="SSF52540">
    <property type="entry name" value="P-loop containing nucleoside triphosphate hydrolases"/>
    <property type="match status" value="1"/>
</dbReference>
<evidence type="ECO:0000256" key="2">
    <source>
        <dbReference type="ARBA" id="ARBA00022801"/>
    </source>
</evidence>
<keyword evidence="2" id="KW-0378">Hydrolase</keyword>
<evidence type="ECO:0000256" key="5">
    <source>
        <dbReference type="ARBA" id="ARBA00049117"/>
    </source>
</evidence>
<evidence type="ECO:0000313" key="8">
    <source>
        <dbReference type="Proteomes" id="UP001596244"/>
    </source>
</evidence>
<dbReference type="SMART" id="SM00833">
    <property type="entry name" value="CobW_C"/>
    <property type="match status" value="1"/>
</dbReference>
<dbReference type="Pfam" id="PF02492">
    <property type="entry name" value="cobW"/>
    <property type="match status" value="1"/>
</dbReference>
<keyword evidence="1" id="KW-0547">Nucleotide-binding</keyword>
<keyword evidence="8" id="KW-1185">Reference proteome</keyword>
<dbReference type="InterPro" id="IPR027417">
    <property type="entry name" value="P-loop_NTPase"/>
</dbReference>
<dbReference type="CDD" id="cd03112">
    <property type="entry name" value="CobW-like"/>
    <property type="match status" value="1"/>
</dbReference>
<evidence type="ECO:0000256" key="4">
    <source>
        <dbReference type="ARBA" id="ARBA00034320"/>
    </source>
</evidence>
<dbReference type="EMBL" id="JBHSQE010000003">
    <property type="protein sequence ID" value="MFC6146400.1"/>
    <property type="molecule type" value="Genomic_DNA"/>
</dbReference>
<feature type="domain" description="CobW C-terminal" evidence="6">
    <location>
        <begin position="252"/>
        <end position="343"/>
    </location>
</feature>
<comment type="similarity">
    <text evidence="4">Belongs to the SIMIBI class G3E GTPase family. ZNG1 subfamily.</text>
</comment>
<evidence type="ECO:0000256" key="3">
    <source>
        <dbReference type="ARBA" id="ARBA00023186"/>
    </source>
</evidence>
<sequence>MPAPTPVTVLSGFLGSGKTTLLNQVLRHAGDKKIAVIVNDFSEVNIDAALIAAEGHLVRGEDRFIELSNGCICCTLREDLVESVSTLAAAGTFDHILIESTGISEPMPVAATFEWEWEDGTRLADRAPLDTMVTLVDARQFLDQIRHRATLPADERTVADLLSDQVEFADRIYVTKADLVDQRRLDQTLSLVAAMNPRARLGVLIDGLADGHPIIDDILGADLYDEHTARTYEGYTDELANPHTPETEEFGISSVTFRSERPFRQERLLDVLRSTVGLVRSKGHCWIAEHLDAVQIWHQAGPDLSIRPAARWSQTELTPGSEIVLIGIDLDGPDLLRRLEGATLTWEEMVAQV</sequence>
<dbReference type="InterPro" id="IPR051927">
    <property type="entry name" value="Zn_Chap_cDPG_Synth"/>
</dbReference>
<accession>A0ABW1QDL4</accession>
<organism evidence="7 8">
    <name type="scientific">Corynebacterium nasicanis</name>
    <dbReference type="NCBI Taxonomy" id="1448267"/>
    <lineage>
        <taxon>Bacteria</taxon>
        <taxon>Bacillati</taxon>
        <taxon>Actinomycetota</taxon>
        <taxon>Actinomycetes</taxon>
        <taxon>Mycobacteriales</taxon>
        <taxon>Corynebacteriaceae</taxon>
        <taxon>Corynebacterium</taxon>
    </lineage>
</organism>
<dbReference type="Gene3D" id="3.40.50.300">
    <property type="entry name" value="P-loop containing nucleotide triphosphate hydrolases"/>
    <property type="match status" value="1"/>
</dbReference>
<name>A0ABW1QDL4_9CORY</name>
<evidence type="ECO:0000313" key="7">
    <source>
        <dbReference type="EMBL" id="MFC6146400.1"/>
    </source>
</evidence>
<dbReference type="InterPro" id="IPR036627">
    <property type="entry name" value="CobW-likC_sf"/>
</dbReference>
<evidence type="ECO:0000259" key="6">
    <source>
        <dbReference type="SMART" id="SM00833"/>
    </source>
</evidence>
<dbReference type="InterPro" id="IPR011629">
    <property type="entry name" value="CobW-like_C"/>
</dbReference>
<evidence type="ECO:0000256" key="1">
    <source>
        <dbReference type="ARBA" id="ARBA00022741"/>
    </source>
</evidence>
<comment type="caution">
    <text evidence="7">The sequence shown here is derived from an EMBL/GenBank/DDBJ whole genome shotgun (WGS) entry which is preliminary data.</text>
</comment>
<dbReference type="PANTHER" id="PTHR43603">
    <property type="entry name" value="COBW DOMAIN-CONTAINING PROTEIN DDB_G0274527"/>
    <property type="match status" value="1"/>
</dbReference>
<reference evidence="8" key="1">
    <citation type="journal article" date="2019" name="Int. J. Syst. Evol. Microbiol.">
        <title>The Global Catalogue of Microorganisms (GCM) 10K type strain sequencing project: providing services to taxonomists for standard genome sequencing and annotation.</title>
        <authorList>
            <consortium name="The Broad Institute Genomics Platform"/>
            <consortium name="The Broad Institute Genome Sequencing Center for Infectious Disease"/>
            <person name="Wu L."/>
            <person name="Ma J."/>
        </authorList>
    </citation>
    <scope>NUCLEOTIDE SEQUENCE [LARGE SCALE GENOMIC DNA]</scope>
    <source>
        <strain evidence="8">CCUG 51943</strain>
    </source>
</reference>
<gene>
    <name evidence="7" type="ORF">ACFPUZ_06220</name>
</gene>
<dbReference type="InterPro" id="IPR003495">
    <property type="entry name" value="CobW/HypB/UreG_nucleotide-bd"/>
</dbReference>
<dbReference type="Gene3D" id="3.30.1220.10">
    <property type="entry name" value="CobW-like, C-terminal domain"/>
    <property type="match status" value="1"/>
</dbReference>
<dbReference type="Pfam" id="PF07683">
    <property type="entry name" value="CobW_C"/>
    <property type="match status" value="1"/>
</dbReference>
<proteinExistence type="inferred from homology"/>
<keyword evidence="3" id="KW-0143">Chaperone</keyword>
<dbReference type="PANTHER" id="PTHR43603:SF1">
    <property type="entry name" value="ZINC-REGULATED GTPASE METALLOPROTEIN ACTIVATOR 1"/>
    <property type="match status" value="1"/>
</dbReference>
<dbReference type="RefSeq" id="WP_377000906.1">
    <property type="nucleotide sequence ID" value="NZ_JBHSQE010000003.1"/>
</dbReference>
<comment type="catalytic activity">
    <reaction evidence="5">
        <text>GTP + H2O = GDP + phosphate + H(+)</text>
        <dbReference type="Rhea" id="RHEA:19669"/>
        <dbReference type="ChEBI" id="CHEBI:15377"/>
        <dbReference type="ChEBI" id="CHEBI:15378"/>
        <dbReference type="ChEBI" id="CHEBI:37565"/>
        <dbReference type="ChEBI" id="CHEBI:43474"/>
        <dbReference type="ChEBI" id="CHEBI:58189"/>
    </reaction>
    <physiologicalReaction direction="left-to-right" evidence="5">
        <dbReference type="Rhea" id="RHEA:19670"/>
    </physiologicalReaction>
</comment>
<dbReference type="Proteomes" id="UP001596244">
    <property type="component" value="Unassembled WGS sequence"/>
</dbReference>